<evidence type="ECO:0000313" key="4">
    <source>
        <dbReference type="Proteomes" id="UP001597227"/>
    </source>
</evidence>
<evidence type="ECO:0000256" key="1">
    <source>
        <dbReference type="ARBA" id="ARBA00022679"/>
    </source>
</evidence>
<keyword evidence="2" id="KW-0677">Repeat</keyword>
<dbReference type="InterPro" id="IPR050179">
    <property type="entry name" value="Trans_hexapeptide_repeat"/>
</dbReference>
<organism evidence="3 4">
    <name type="scientific">Fredinandcohnia salidurans</name>
    <dbReference type="NCBI Taxonomy" id="2595041"/>
    <lineage>
        <taxon>Bacteria</taxon>
        <taxon>Bacillati</taxon>
        <taxon>Bacillota</taxon>
        <taxon>Bacilli</taxon>
        <taxon>Bacillales</taxon>
        <taxon>Bacillaceae</taxon>
        <taxon>Fredinandcohnia</taxon>
    </lineage>
</organism>
<dbReference type="PANTHER" id="PTHR43300">
    <property type="entry name" value="ACETYLTRANSFERASE"/>
    <property type="match status" value="1"/>
</dbReference>
<evidence type="ECO:0000256" key="2">
    <source>
        <dbReference type="ARBA" id="ARBA00022737"/>
    </source>
</evidence>
<accession>A0ABW4MML0</accession>
<proteinExistence type="predicted"/>
<protein>
    <submittedName>
        <fullName evidence="3">DapH/DapD/GlmU-related protein</fullName>
    </submittedName>
</protein>
<dbReference type="PROSITE" id="PS00101">
    <property type="entry name" value="HEXAPEP_TRANSFERASES"/>
    <property type="match status" value="1"/>
</dbReference>
<dbReference type="CDD" id="cd03358">
    <property type="entry name" value="LbH_WxcM_N_like"/>
    <property type="match status" value="1"/>
</dbReference>
<reference evidence="4" key="1">
    <citation type="journal article" date="2019" name="Int. J. Syst. Evol. Microbiol.">
        <title>The Global Catalogue of Microorganisms (GCM) 10K type strain sequencing project: providing services to taxonomists for standard genome sequencing and annotation.</title>
        <authorList>
            <consortium name="The Broad Institute Genomics Platform"/>
            <consortium name="The Broad Institute Genome Sequencing Center for Infectious Disease"/>
            <person name="Wu L."/>
            <person name="Ma J."/>
        </authorList>
    </citation>
    <scope>NUCLEOTIDE SEQUENCE [LARGE SCALE GENOMIC DNA]</scope>
    <source>
        <strain evidence="4">CCUG 15531</strain>
    </source>
</reference>
<keyword evidence="1" id="KW-0808">Transferase</keyword>
<dbReference type="SUPFAM" id="SSF51161">
    <property type="entry name" value="Trimeric LpxA-like enzymes"/>
    <property type="match status" value="1"/>
</dbReference>
<dbReference type="InterPro" id="IPR011004">
    <property type="entry name" value="Trimer_LpxA-like_sf"/>
</dbReference>
<sequence>MTEGSFIPDSAVIGRQVVIEEGVKIGENVSIGHNTVILEGTSIGDNVKIGANCVLGIRPGGNAKMRKINQIPQRLTIHSNVRIGNLVSIYTCSEINEHVFIGDHASIRENVSVGNGSVIGRAAIVELNTKIGENCTIQTLAYVTGDTIIEDNVFIGPCVSMSNDKYMGAKDYTLKGPHIKKGAKIGNNASLLPGVTIGNHAIIGAGSVVTKDIQDGLIVAGVPATRLGTEHNGGIEE</sequence>
<keyword evidence="4" id="KW-1185">Reference proteome</keyword>
<name>A0ABW4MML0_9BACI</name>
<dbReference type="InterPro" id="IPR001451">
    <property type="entry name" value="Hexapep"/>
</dbReference>
<dbReference type="InterPro" id="IPR018357">
    <property type="entry name" value="Hexapep_transf_CS"/>
</dbReference>
<gene>
    <name evidence="3" type="ORF">ACFSFW_06210</name>
</gene>
<dbReference type="Pfam" id="PF00132">
    <property type="entry name" value="Hexapep"/>
    <property type="match status" value="3"/>
</dbReference>
<comment type="caution">
    <text evidence="3">The sequence shown here is derived from an EMBL/GenBank/DDBJ whole genome shotgun (WGS) entry which is preliminary data.</text>
</comment>
<dbReference type="PANTHER" id="PTHR43300:SF4">
    <property type="entry name" value="ACYL-[ACYL-CARRIER-PROTEIN]--UDP-N-ACETYLGLUCOSAMINE O-ACYLTRANSFERASE"/>
    <property type="match status" value="1"/>
</dbReference>
<dbReference type="EMBL" id="JBHUEK010000008">
    <property type="protein sequence ID" value="MFD1778255.1"/>
    <property type="molecule type" value="Genomic_DNA"/>
</dbReference>
<dbReference type="Gene3D" id="2.160.10.10">
    <property type="entry name" value="Hexapeptide repeat proteins"/>
    <property type="match status" value="2"/>
</dbReference>
<dbReference type="RefSeq" id="WP_388036180.1">
    <property type="nucleotide sequence ID" value="NZ_JBHUEK010000008.1"/>
</dbReference>
<dbReference type="Proteomes" id="UP001597227">
    <property type="component" value="Unassembled WGS sequence"/>
</dbReference>
<evidence type="ECO:0000313" key="3">
    <source>
        <dbReference type="EMBL" id="MFD1778255.1"/>
    </source>
</evidence>